<keyword evidence="2" id="KW-1185">Reference proteome</keyword>
<dbReference type="EMBL" id="MH880817">
    <property type="protein sequence ID" value="AYJ73370.1"/>
    <property type="molecule type" value="Genomic_DNA"/>
</dbReference>
<evidence type="ECO:0000313" key="1">
    <source>
        <dbReference type="EMBL" id="AYJ73370.1"/>
    </source>
</evidence>
<name>A0A3B8DJL4_9CAUD</name>
<reference evidence="1 2" key="1">
    <citation type="submission" date="2018-09" db="EMBL/GenBank/DDBJ databases">
        <title>Predictable molecular adaptation of coevolving Enterococcus faecium and a widespread lytic phage.</title>
        <authorList>
            <person name="Wandro S."/>
            <person name="Oliver A."/>
            <person name="Gallagher T."/>
            <person name="Weihe C."/>
            <person name="England W."/>
            <person name="Martiny J."/>
            <person name="Whiteson K."/>
        </authorList>
    </citation>
    <scope>NUCLEOTIDE SEQUENCE [LARGE SCALE GENOMIC DNA]</scope>
</reference>
<sequence>MTVKVYNTYHKETEFFDGTIEEARKEKESMLSIKAWELAENEVEEDWKLYYKSYKEALQATYNDIFLTLCSEIEYSIVE</sequence>
<dbReference type="Proteomes" id="UP000266942">
    <property type="component" value="Segment"/>
</dbReference>
<evidence type="ECO:0000313" key="2">
    <source>
        <dbReference type="Proteomes" id="UP000266942"/>
    </source>
</evidence>
<gene>
    <name evidence="1" type="ORF">EFV12PHI1_124</name>
</gene>
<proteinExistence type="predicted"/>
<organism evidence="1 2">
    <name type="scientific">Enterococcus phage EfV12-phi1</name>
    <dbReference type="NCBI Taxonomy" id="2315766"/>
    <lineage>
        <taxon>Viruses</taxon>
        <taxon>Duplodnaviria</taxon>
        <taxon>Heunggongvirae</taxon>
        <taxon>Uroviricota</taxon>
        <taxon>Caudoviricetes</taxon>
        <taxon>Herelleviridae</taxon>
        <taxon>Brockvirinae</taxon>
        <taxon>Schiekvirus</taxon>
        <taxon>Schiekvirus Gvesp1</taxon>
        <taxon>Schiekvirus EfV12</taxon>
    </lineage>
</organism>
<protein>
    <submittedName>
        <fullName evidence="1">Uncharacterized protein</fullName>
    </submittedName>
</protein>
<accession>A0A3B8DJL4</accession>